<reference evidence="1 2" key="1">
    <citation type="journal article" date="2022" name="G3 (Bethesda)">
        <title>Whole-genome sequence and methylome profiling of the almond [Prunus dulcis (Mill.) D.A. Webb] cultivar 'Nonpareil'.</title>
        <authorList>
            <person name="D'Amico-Willman K.M."/>
            <person name="Ouma W.Z."/>
            <person name="Meulia T."/>
            <person name="Sideli G.M."/>
            <person name="Gradziel T.M."/>
            <person name="Fresnedo-Ramirez J."/>
        </authorList>
    </citation>
    <scope>NUCLEOTIDE SEQUENCE [LARGE SCALE GENOMIC DNA]</scope>
    <source>
        <strain evidence="1">Clone GOH B32 T37-40</strain>
    </source>
</reference>
<dbReference type="EMBL" id="JAJFAZ020000006">
    <property type="protein sequence ID" value="KAI5321081.1"/>
    <property type="molecule type" value="Genomic_DNA"/>
</dbReference>
<comment type="caution">
    <text evidence="1">The sequence shown here is derived from an EMBL/GenBank/DDBJ whole genome shotgun (WGS) entry which is preliminary data.</text>
</comment>
<dbReference type="AlphaFoldDB" id="A0AAD4YTR8"/>
<dbReference type="Proteomes" id="UP001054821">
    <property type="component" value="Chromosome 6"/>
</dbReference>
<organism evidence="1 2">
    <name type="scientific">Prunus dulcis</name>
    <name type="common">Almond</name>
    <name type="synonym">Amygdalus dulcis</name>
    <dbReference type="NCBI Taxonomy" id="3755"/>
    <lineage>
        <taxon>Eukaryota</taxon>
        <taxon>Viridiplantae</taxon>
        <taxon>Streptophyta</taxon>
        <taxon>Embryophyta</taxon>
        <taxon>Tracheophyta</taxon>
        <taxon>Spermatophyta</taxon>
        <taxon>Magnoliopsida</taxon>
        <taxon>eudicotyledons</taxon>
        <taxon>Gunneridae</taxon>
        <taxon>Pentapetalae</taxon>
        <taxon>rosids</taxon>
        <taxon>fabids</taxon>
        <taxon>Rosales</taxon>
        <taxon>Rosaceae</taxon>
        <taxon>Amygdaloideae</taxon>
        <taxon>Amygdaleae</taxon>
        <taxon>Prunus</taxon>
    </lineage>
</organism>
<proteinExistence type="predicted"/>
<protein>
    <submittedName>
        <fullName evidence="1">Uncharacterized protein</fullName>
    </submittedName>
</protein>
<evidence type="ECO:0000313" key="1">
    <source>
        <dbReference type="EMBL" id="KAI5321081.1"/>
    </source>
</evidence>
<evidence type="ECO:0000313" key="2">
    <source>
        <dbReference type="Proteomes" id="UP001054821"/>
    </source>
</evidence>
<gene>
    <name evidence="1" type="ORF">L3X38_030152</name>
</gene>
<keyword evidence="2" id="KW-1185">Reference proteome</keyword>
<accession>A0AAD4YTR8</accession>
<sequence>MQSVGGTCDFDDTAMTTTVDPSYGSCKFTGSSNSSTIGGLTPAAIAPSSAVGGWSSNLQVSNLQYLIPAAFLVLLLL</sequence>
<name>A0AAD4YTR8_PRUDU</name>